<dbReference type="Gene3D" id="2.40.160.20">
    <property type="match status" value="2"/>
</dbReference>
<evidence type="ECO:0000259" key="1">
    <source>
        <dbReference type="Pfam" id="PF01617"/>
    </source>
</evidence>
<dbReference type="SUPFAM" id="SSF56925">
    <property type="entry name" value="OMPA-like"/>
    <property type="match status" value="2"/>
</dbReference>
<keyword evidence="3" id="KW-1185">Reference proteome</keyword>
<dbReference type="AlphaFoldDB" id="A0A6A6K052"/>
<gene>
    <name evidence="2" type="ORF">GH714_043006</name>
</gene>
<organism evidence="2 3">
    <name type="scientific">Hevea brasiliensis</name>
    <name type="common">Para rubber tree</name>
    <name type="synonym">Siphonia brasiliensis</name>
    <dbReference type="NCBI Taxonomy" id="3981"/>
    <lineage>
        <taxon>Eukaryota</taxon>
        <taxon>Viridiplantae</taxon>
        <taxon>Streptophyta</taxon>
        <taxon>Embryophyta</taxon>
        <taxon>Tracheophyta</taxon>
        <taxon>Spermatophyta</taxon>
        <taxon>Magnoliopsida</taxon>
        <taxon>eudicotyledons</taxon>
        <taxon>Gunneridae</taxon>
        <taxon>Pentapetalae</taxon>
        <taxon>rosids</taxon>
        <taxon>fabids</taxon>
        <taxon>Malpighiales</taxon>
        <taxon>Euphorbiaceae</taxon>
        <taxon>Crotonoideae</taxon>
        <taxon>Micrandreae</taxon>
        <taxon>Hevea</taxon>
    </lineage>
</organism>
<evidence type="ECO:0000313" key="3">
    <source>
        <dbReference type="Proteomes" id="UP000467840"/>
    </source>
</evidence>
<dbReference type="InterPro" id="IPR011250">
    <property type="entry name" value="OMP/PagP_B-barrel"/>
</dbReference>
<comment type="caution">
    <text evidence="2">The sequence shown here is derived from an EMBL/GenBank/DDBJ whole genome shotgun (WGS) entry which is preliminary data.</text>
</comment>
<evidence type="ECO:0000313" key="2">
    <source>
        <dbReference type="EMBL" id="KAF2282182.1"/>
    </source>
</evidence>
<dbReference type="Proteomes" id="UP000467840">
    <property type="component" value="Unassembled WGS sequence"/>
</dbReference>
<accession>A0A6A6K052</accession>
<proteinExistence type="predicted"/>
<sequence length="710" mass="76233">MLLAAAARVGAEEREIASRAHMIGAALGSIGGYKIEIPAVVANTFGANYCYDVSTMRMGGLSPYGCVSVGMSFLKVAKNSVPKFTYGAKLGVSYELSPQTRVFVDGAYRRVAEYSERCRVSTLSPSSGYSEYTEKENIRARVSFKLHYLALEAGLRSFLWGTVVAGAIAFGSSTVAAGLGAGDTDFYLGFGLAPSLGSVADFYAEVPGAADSALPYRKDAIGGGDTFPSDFDWSGVGTKGSKYPIKFQRSNLFGVVGSAGVRHSAGRLELEAVRERFPIMKVSGRTWAKGDSIFLLVDDAVVRLVTRQIDSNDPAAIALRKLSSVQWDDINSLKDELSAELGTQTGRGSLVHTGASFVDAHTATRLVAAAAGYRYGGRSIVNTRERQHRAMMLLAAAVKAGVMGKNKIILEALGRVGGYKIEIPAVVADTFGANYCYDVSTVNMGGLSPYGCVGVGMSFLKVAKKGAPKFTYGAKLGVNYELSPRARIFVDGAYRRVIEYNERCRVSTLSPSSGYREYTEQENIKARVSFGLHYLALEVGLRSLVGVALVVLLPAVLLYGTGSSAVEASGSYVSLGYTPAWGGVRNLYVGIPGETWYVLPYKKDVSGDEILSWSSFDWWGRNGGAPGDEPIKFERISPYGITGAIGYAIGNVRIELGVMGEEFSVAEVSDRHWREGNSLFLLLGRRSADLVRLSRTDAVISDAETHEVLF</sequence>
<protein>
    <recommendedName>
        <fullName evidence="1">Msp4/OMP-like domain-containing protein</fullName>
    </recommendedName>
</protein>
<reference evidence="2 3" key="1">
    <citation type="journal article" date="2020" name="Mol. Plant">
        <title>The Chromosome-Based Rubber Tree Genome Provides New Insights into Spurge Genome Evolution and Rubber Biosynthesis.</title>
        <authorList>
            <person name="Liu J."/>
            <person name="Shi C."/>
            <person name="Shi C.C."/>
            <person name="Li W."/>
            <person name="Zhang Q.J."/>
            <person name="Zhang Y."/>
            <person name="Li K."/>
            <person name="Lu H.F."/>
            <person name="Shi C."/>
            <person name="Zhu S.T."/>
            <person name="Xiao Z.Y."/>
            <person name="Nan H."/>
            <person name="Yue Y."/>
            <person name="Zhu X.G."/>
            <person name="Wu Y."/>
            <person name="Hong X.N."/>
            <person name="Fan G.Y."/>
            <person name="Tong Y."/>
            <person name="Zhang D."/>
            <person name="Mao C.L."/>
            <person name="Liu Y.L."/>
            <person name="Hao S.J."/>
            <person name="Liu W.Q."/>
            <person name="Lv M.Q."/>
            <person name="Zhang H.B."/>
            <person name="Liu Y."/>
            <person name="Hu-Tang G.R."/>
            <person name="Wang J.P."/>
            <person name="Wang J.H."/>
            <person name="Sun Y.H."/>
            <person name="Ni S.B."/>
            <person name="Chen W.B."/>
            <person name="Zhang X.C."/>
            <person name="Jiao Y.N."/>
            <person name="Eichler E.E."/>
            <person name="Li G.H."/>
            <person name="Liu X."/>
            <person name="Gao L.Z."/>
        </authorList>
    </citation>
    <scope>NUCLEOTIDE SEQUENCE [LARGE SCALE GENOMIC DNA]</scope>
    <source>
        <strain evidence="3">cv. GT1</strain>
        <tissue evidence="2">Leaf</tissue>
    </source>
</reference>
<dbReference type="EMBL" id="JAAGAX010000511">
    <property type="protein sequence ID" value="KAF2282182.1"/>
    <property type="molecule type" value="Genomic_DNA"/>
</dbReference>
<feature type="domain" description="Msp4/OMP-like" evidence="1">
    <location>
        <begin position="36"/>
        <end position="156"/>
    </location>
</feature>
<dbReference type="InterPro" id="IPR002566">
    <property type="entry name" value="Msp4_OMP-like"/>
</dbReference>
<name>A0A6A6K052_HEVBR</name>
<feature type="domain" description="Msp4/OMP-like" evidence="1">
    <location>
        <begin position="423"/>
        <end position="542"/>
    </location>
</feature>
<dbReference type="Pfam" id="PF01617">
    <property type="entry name" value="Surface_Ag_2"/>
    <property type="match status" value="3"/>
</dbReference>
<feature type="domain" description="Msp4/OMP-like" evidence="1">
    <location>
        <begin position="569"/>
        <end position="669"/>
    </location>
</feature>